<keyword evidence="2" id="KW-1185">Reference proteome</keyword>
<dbReference type="Proteomes" id="UP001177021">
    <property type="component" value="Unassembled WGS sequence"/>
</dbReference>
<sequence length="348" mass="39936">MQNAVCDVQTQLGQFSRLIMNILKNKNGDAPPKEECKAVEKRIEKVERKTKEKEAIEFEVFKKWFKKMELTLEDAYRAFLNEMEEIHEEELRSKLPPKLPDPGRFTIPCSIKRVRIEEALLDLGSSINLMPLALVKKYDMRRITISDKVELLMANKSVVNAIGVIQDVLVQVNDLAFLVDFVVIDIDLANEKDIILGRPFLATSHACIDMKKGEVTIKMNEEARTLKVYNKISYLCCRVEVRDKDIRPSATAEEEEEVSEEDPEEDPEEESSKDPSEEEALDADDIRDFTTGELLDSGIKEVEDQLRFIRECKTETLKSCRVRMKEGLELLSMVIDPRWTCIVATIGF</sequence>
<evidence type="ECO:0000313" key="1">
    <source>
        <dbReference type="EMBL" id="CAJ2659113.1"/>
    </source>
</evidence>
<dbReference type="EMBL" id="CASHSV030000311">
    <property type="protein sequence ID" value="CAJ2659113.1"/>
    <property type="molecule type" value="Genomic_DNA"/>
</dbReference>
<organism evidence="1 2">
    <name type="scientific">Trifolium pratense</name>
    <name type="common">Red clover</name>
    <dbReference type="NCBI Taxonomy" id="57577"/>
    <lineage>
        <taxon>Eukaryota</taxon>
        <taxon>Viridiplantae</taxon>
        <taxon>Streptophyta</taxon>
        <taxon>Embryophyta</taxon>
        <taxon>Tracheophyta</taxon>
        <taxon>Spermatophyta</taxon>
        <taxon>Magnoliopsida</taxon>
        <taxon>eudicotyledons</taxon>
        <taxon>Gunneridae</taxon>
        <taxon>Pentapetalae</taxon>
        <taxon>rosids</taxon>
        <taxon>fabids</taxon>
        <taxon>Fabales</taxon>
        <taxon>Fabaceae</taxon>
        <taxon>Papilionoideae</taxon>
        <taxon>50 kb inversion clade</taxon>
        <taxon>NPAAA clade</taxon>
        <taxon>Hologalegina</taxon>
        <taxon>IRL clade</taxon>
        <taxon>Trifolieae</taxon>
        <taxon>Trifolium</taxon>
    </lineage>
</organism>
<reference evidence="1" key="1">
    <citation type="submission" date="2023-10" db="EMBL/GenBank/DDBJ databases">
        <authorList>
            <person name="Rodriguez Cubillos JULIANA M."/>
            <person name="De Vega J."/>
        </authorList>
    </citation>
    <scope>NUCLEOTIDE SEQUENCE</scope>
</reference>
<comment type="caution">
    <text evidence="1">The sequence shown here is derived from an EMBL/GenBank/DDBJ whole genome shotgun (WGS) entry which is preliminary data.</text>
</comment>
<evidence type="ECO:0000313" key="2">
    <source>
        <dbReference type="Proteomes" id="UP001177021"/>
    </source>
</evidence>
<accession>A0ACB0KQG5</accession>
<name>A0ACB0KQG5_TRIPR</name>
<protein>
    <submittedName>
        <fullName evidence="1">Uncharacterized protein</fullName>
    </submittedName>
</protein>
<gene>
    <name evidence="1" type="ORF">MILVUS5_LOCUS25359</name>
</gene>
<proteinExistence type="predicted"/>